<keyword evidence="3" id="KW-1185">Reference proteome</keyword>
<reference evidence="3" key="1">
    <citation type="submission" date="2016-10" db="EMBL/GenBank/DDBJ databases">
        <authorList>
            <person name="Varghese N."/>
            <person name="Submissions S."/>
        </authorList>
    </citation>
    <scope>NUCLEOTIDE SEQUENCE [LARGE SCALE GENOMIC DNA]</scope>
    <source>
        <strain evidence="3">DSM 11005</strain>
    </source>
</reference>
<dbReference type="InterPro" id="IPR036505">
    <property type="entry name" value="Amidase/PGRP_sf"/>
</dbReference>
<evidence type="ECO:0000259" key="1">
    <source>
        <dbReference type="Pfam" id="PF01510"/>
    </source>
</evidence>
<sequence length="213" mass="23735">MSESNGIVIEEQELREMARPARGAIQHIYLHWSGGHYGVNEDAYHLCVDRDGQVYVNCRKLTEEKAHTWLRNSNAAAISLLCGYGGDCWPPGNGNVRTVHAVYVGDGCADPDDAIIRFGNEPPTEIQIEVMAKLTAILCEELGLVLDKDTVQTHCEIAFKDHYGPGSGDPYTKWDLWFLPDYIHGGELIPGGALLRGKALFYLHEMRQEHKTA</sequence>
<organism evidence="2 3">
    <name type="scientific">Succiniclasticum ruminis</name>
    <dbReference type="NCBI Taxonomy" id="40841"/>
    <lineage>
        <taxon>Bacteria</taxon>
        <taxon>Bacillati</taxon>
        <taxon>Bacillota</taxon>
        <taxon>Negativicutes</taxon>
        <taxon>Acidaminococcales</taxon>
        <taxon>Acidaminococcaceae</taxon>
        <taxon>Succiniclasticum</taxon>
    </lineage>
</organism>
<dbReference type="AlphaFoldDB" id="A0A1G6NT87"/>
<evidence type="ECO:0000313" key="3">
    <source>
        <dbReference type="Proteomes" id="UP000198943"/>
    </source>
</evidence>
<dbReference type="SUPFAM" id="SSF55846">
    <property type="entry name" value="N-acetylmuramoyl-L-alanine amidase-like"/>
    <property type="match status" value="1"/>
</dbReference>
<name>A0A1G6NT87_9FIRM</name>
<gene>
    <name evidence="2" type="ORF">SAMN04487864_11618</name>
</gene>
<dbReference type="OrthoDB" id="548109at2"/>
<dbReference type="Proteomes" id="UP000198943">
    <property type="component" value="Unassembled WGS sequence"/>
</dbReference>
<feature type="domain" description="N-acetylmuramoyl-L-alanine amidase" evidence="1">
    <location>
        <begin position="25"/>
        <end position="166"/>
    </location>
</feature>
<dbReference type="Pfam" id="PF01510">
    <property type="entry name" value="Amidase_2"/>
    <property type="match status" value="1"/>
</dbReference>
<proteinExistence type="predicted"/>
<dbReference type="GO" id="GO:0009253">
    <property type="term" value="P:peptidoglycan catabolic process"/>
    <property type="evidence" value="ECO:0007669"/>
    <property type="project" value="InterPro"/>
</dbReference>
<evidence type="ECO:0000313" key="2">
    <source>
        <dbReference type="EMBL" id="SDC71143.1"/>
    </source>
</evidence>
<dbReference type="GO" id="GO:0008745">
    <property type="term" value="F:N-acetylmuramoyl-L-alanine amidase activity"/>
    <property type="evidence" value="ECO:0007669"/>
    <property type="project" value="InterPro"/>
</dbReference>
<dbReference type="RefSeq" id="WP_093731028.1">
    <property type="nucleotide sequence ID" value="NZ_FMYW01000016.1"/>
</dbReference>
<protein>
    <submittedName>
        <fullName evidence="2">N-acetylmuramoyl-L-alanine amidase</fullName>
    </submittedName>
</protein>
<dbReference type="Gene3D" id="3.40.80.10">
    <property type="entry name" value="Peptidoglycan recognition protein-like"/>
    <property type="match status" value="1"/>
</dbReference>
<dbReference type="EMBL" id="FMYW01000016">
    <property type="protein sequence ID" value="SDC71143.1"/>
    <property type="molecule type" value="Genomic_DNA"/>
</dbReference>
<accession>A0A1G6NT87</accession>
<dbReference type="InterPro" id="IPR002502">
    <property type="entry name" value="Amidase_domain"/>
</dbReference>